<dbReference type="SUPFAM" id="SSF50447">
    <property type="entry name" value="Translation proteins"/>
    <property type="match status" value="1"/>
</dbReference>
<dbReference type="AlphaFoldDB" id="A0A7L6N752"/>
<dbReference type="FunFam" id="2.40.30.10:FF:000004">
    <property type="entry name" value="50S ribosomal protein L3"/>
    <property type="match status" value="1"/>
</dbReference>
<reference evidence="11 12" key="1">
    <citation type="submission" date="2020-04" db="EMBL/GenBank/DDBJ databases">
        <authorList>
            <person name="Zheng R.K."/>
            <person name="Sun C.M."/>
        </authorList>
    </citation>
    <scope>NUCLEOTIDE SEQUENCE [LARGE SCALE GENOMIC DNA]</scope>
    <source>
        <strain evidence="12">zrk29</strain>
    </source>
</reference>
<keyword evidence="2 7" id="KW-0699">rRNA-binding</keyword>
<dbReference type="PANTHER" id="PTHR11229:SF16">
    <property type="entry name" value="LARGE RIBOSOMAL SUBUNIT PROTEIN UL3C"/>
    <property type="match status" value="1"/>
</dbReference>
<dbReference type="InterPro" id="IPR000597">
    <property type="entry name" value="Ribosomal_uL3"/>
</dbReference>
<dbReference type="RefSeq" id="WP_312031197.1">
    <property type="nucleotide sequence ID" value="NZ_CP051151.1"/>
</dbReference>
<dbReference type="GO" id="GO:0006412">
    <property type="term" value="P:translation"/>
    <property type="evidence" value="ECO:0007669"/>
    <property type="project" value="UniProtKB-UniRule"/>
</dbReference>
<evidence type="ECO:0000256" key="9">
    <source>
        <dbReference type="RuleBase" id="RU003906"/>
    </source>
</evidence>
<evidence type="ECO:0000256" key="1">
    <source>
        <dbReference type="ARBA" id="ARBA00006540"/>
    </source>
</evidence>
<dbReference type="KEGG" id="tbk:HF295_05620"/>
<dbReference type="HAMAP" id="MF_01325_B">
    <property type="entry name" value="Ribosomal_uL3_B"/>
    <property type="match status" value="1"/>
</dbReference>
<evidence type="ECO:0000256" key="3">
    <source>
        <dbReference type="ARBA" id="ARBA00022884"/>
    </source>
</evidence>
<evidence type="ECO:0000313" key="11">
    <source>
        <dbReference type="EMBL" id="QLY40364.1"/>
    </source>
</evidence>
<evidence type="ECO:0000256" key="6">
    <source>
        <dbReference type="ARBA" id="ARBA00035243"/>
    </source>
</evidence>
<evidence type="ECO:0000256" key="7">
    <source>
        <dbReference type="HAMAP-Rule" id="MF_01325"/>
    </source>
</evidence>
<dbReference type="Gene3D" id="3.30.160.810">
    <property type="match status" value="1"/>
</dbReference>
<accession>A0A7L6N752</accession>
<dbReference type="Proteomes" id="UP000512167">
    <property type="component" value="Chromosome"/>
</dbReference>
<dbReference type="InterPro" id="IPR019926">
    <property type="entry name" value="Ribosomal_uL3_CS"/>
</dbReference>
<dbReference type="PANTHER" id="PTHR11229">
    <property type="entry name" value="50S RIBOSOMAL PROTEIN L3"/>
    <property type="match status" value="1"/>
</dbReference>
<evidence type="ECO:0000256" key="4">
    <source>
        <dbReference type="ARBA" id="ARBA00022980"/>
    </source>
</evidence>
<gene>
    <name evidence="7 11" type="primary">rplC</name>
    <name evidence="11" type="ORF">HF295_05620</name>
</gene>
<keyword evidence="3 7" id="KW-0694">RNA-binding</keyword>
<sequence>MARKGILGRKEGMTQVFDETGNMIPVTVISAEPNVVLQKKTMETDGYEAVQLGFMDKRANLVNKPLTGHFAKTETTPKRYIKEMRLSGMKEYEPGQEVKIDIFTAGDYVDVTGTSKGKGYAGVIKRHNQHRGPMSHGSKYHRGVGSMGVISPNHIRKGKNMPGRMGHETVTIQNLQVVRVDMERNIILIKGNVPGPNKSLIEIKNAIKK</sequence>
<dbReference type="GO" id="GO:0022625">
    <property type="term" value="C:cytosolic large ribosomal subunit"/>
    <property type="evidence" value="ECO:0007669"/>
    <property type="project" value="TreeGrafter"/>
</dbReference>
<keyword evidence="5 7" id="KW-0687">Ribonucleoprotein</keyword>
<comment type="subunit">
    <text evidence="7 9">Part of the 50S ribosomal subunit. Forms a cluster with proteins L14 and L19.</text>
</comment>
<dbReference type="NCBIfam" id="TIGR03625">
    <property type="entry name" value="L3_bact"/>
    <property type="match status" value="1"/>
</dbReference>
<comment type="similarity">
    <text evidence="1 7 8">Belongs to the universal ribosomal protein uL3 family.</text>
</comment>
<dbReference type="GO" id="GO:0019843">
    <property type="term" value="F:rRNA binding"/>
    <property type="evidence" value="ECO:0007669"/>
    <property type="project" value="UniProtKB-UniRule"/>
</dbReference>
<feature type="region of interest" description="Disordered" evidence="10">
    <location>
        <begin position="128"/>
        <end position="147"/>
    </location>
</feature>
<dbReference type="GO" id="GO:0003735">
    <property type="term" value="F:structural constituent of ribosome"/>
    <property type="evidence" value="ECO:0007669"/>
    <property type="project" value="UniProtKB-UniRule"/>
</dbReference>
<dbReference type="FunFam" id="3.30.160.810:FF:000002">
    <property type="entry name" value="50S ribosomal protein L3"/>
    <property type="match status" value="1"/>
</dbReference>
<protein>
    <recommendedName>
        <fullName evidence="6 7">Large ribosomal subunit protein uL3</fullName>
    </recommendedName>
</protein>
<evidence type="ECO:0000256" key="8">
    <source>
        <dbReference type="RuleBase" id="RU003905"/>
    </source>
</evidence>
<evidence type="ECO:0000313" key="12">
    <source>
        <dbReference type="Proteomes" id="UP000512167"/>
    </source>
</evidence>
<evidence type="ECO:0000256" key="10">
    <source>
        <dbReference type="SAM" id="MobiDB-lite"/>
    </source>
</evidence>
<dbReference type="InterPro" id="IPR009000">
    <property type="entry name" value="Transl_B-barrel_sf"/>
</dbReference>
<evidence type="ECO:0000256" key="5">
    <source>
        <dbReference type="ARBA" id="ARBA00023274"/>
    </source>
</evidence>
<name>A0A7L6N752_9MOLU</name>
<keyword evidence="4 7" id="KW-0689">Ribosomal protein</keyword>
<evidence type="ECO:0000256" key="2">
    <source>
        <dbReference type="ARBA" id="ARBA00022730"/>
    </source>
</evidence>
<dbReference type="Pfam" id="PF00297">
    <property type="entry name" value="Ribosomal_L3"/>
    <property type="match status" value="1"/>
</dbReference>
<comment type="function">
    <text evidence="7 9">One of the primary rRNA binding proteins, it binds directly near the 3'-end of the 23S rRNA, where it nucleates assembly of the 50S subunit.</text>
</comment>
<dbReference type="Gene3D" id="2.40.30.10">
    <property type="entry name" value="Translation factors"/>
    <property type="match status" value="1"/>
</dbReference>
<keyword evidence="12" id="KW-1185">Reference proteome</keyword>
<dbReference type="InterPro" id="IPR019927">
    <property type="entry name" value="Ribosomal_uL3_bac/org-type"/>
</dbReference>
<dbReference type="EMBL" id="CP051151">
    <property type="protein sequence ID" value="QLY40364.1"/>
    <property type="molecule type" value="Genomic_DNA"/>
</dbReference>
<dbReference type="PROSITE" id="PS00474">
    <property type="entry name" value="RIBOSOMAL_L3"/>
    <property type="match status" value="1"/>
</dbReference>
<organism evidence="11 12">
    <name type="scientific">Hujiaoplasma nucleasis</name>
    <dbReference type="NCBI Taxonomy" id="2725268"/>
    <lineage>
        <taxon>Bacteria</taxon>
        <taxon>Bacillati</taxon>
        <taxon>Mycoplasmatota</taxon>
        <taxon>Mollicutes</taxon>
        <taxon>Candidatus Izemoplasmatales</taxon>
        <taxon>Hujiaoplasmataceae</taxon>
        <taxon>Hujiaoplasma</taxon>
    </lineage>
</organism>
<proteinExistence type="inferred from homology"/>